<name>A0A7K3UQ26_9HYPH</name>
<dbReference type="EMBL" id="WUFT01000044">
    <property type="protein sequence ID" value="NEJ74928.1"/>
    <property type="molecule type" value="Genomic_DNA"/>
</dbReference>
<evidence type="ECO:0000313" key="1">
    <source>
        <dbReference type="EMBL" id="NEJ74928.1"/>
    </source>
</evidence>
<accession>A0A7K3UQ26</accession>
<gene>
    <name evidence="1" type="ORF">GR197_31175</name>
</gene>
<dbReference type="RefSeq" id="WP_164016549.1">
    <property type="nucleotide sequence ID" value="NZ_WUFT01000044.1"/>
</dbReference>
<organism evidence="1 2">
    <name type="scientific">Rhizobium phaseoli</name>
    <dbReference type="NCBI Taxonomy" id="396"/>
    <lineage>
        <taxon>Bacteria</taxon>
        <taxon>Pseudomonadati</taxon>
        <taxon>Pseudomonadota</taxon>
        <taxon>Alphaproteobacteria</taxon>
        <taxon>Hyphomicrobiales</taxon>
        <taxon>Rhizobiaceae</taxon>
        <taxon>Rhizobium/Agrobacterium group</taxon>
        <taxon>Rhizobium</taxon>
    </lineage>
</organism>
<dbReference type="AlphaFoldDB" id="A0A7K3UQ26"/>
<evidence type="ECO:0000313" key="2">
    <source>
        <dbReference type="Proteomes" id="UP000471753"/>
    </source>
</evidence>
<reference evidence="1 2" key="1">
    <citation type="submission" date="2019-12" db="EMBL/GenBank/DDBJ databases">
        <title>Rhizobium genotypes associated with high levels of biological nitrogen fixation by grain legumes in a temperate-maritime cropping system.</title>
        <authorList>
            <person name="Maluk M."/>
            <person name="Francesc Ferrando Molina F."/>
            <person name="Lopez Del Egido L."/>
            <person name="Lafos M."/>
            <person name="Langarica-Fuentes A."/>
            <person name="Gebre Yohannes G."/>
            <person name="Young M.W."/>
            <person name="Martin P."/>
            <person name="Gantlett R."/>
            <person name="Kenicer G."/>
            <person name="Hawes C."/>
            <person name="Begg G.S."/>
            <person name="Quilliam R.S."/>
            <person name="Squire G.R."/>
            <person name="Poole P.S."/>
            <person name="Young P.W."/>
            <person name="Iannetta P.M."/>
            <person name="James E.K."/>
        </authorList>
    </citation>
    <scope>NUCLEOTIDE SEQUENCE [LARGE SCALE GENOMIC DNA]</scope>
    <source>
        <strain evidence="1 2">JHI366</strain>
    </source>
</reference>
<comment type="caution">
    <text evidence="1">The sequence shown here is derived from an EMBL/GenBank/DDBJ whole genome shotgun (WGS) entry which is preliminary data.</text>
</comment>
<sequence length="165" mass="18175">MGIERFRIYIAATQHGAHSNGRVHAGYALRILGNGVDKVLQAGGQQAEVQAMYAIGLKDAYSFLWSEVEDKVSDSKPTVEVVVRKPNMSVRFRNADESLVEKAITRETKATDNIDVWLEDSVMATHFPTTFRKPVDKEEPILRQVEDLAKAEARKSALSSGGAGD</sequence>
<dbReference type="Proteomes" id="UP000471753">
    <property type="component" value="Unassembled WGS sequence"/>
</dbReference>
<proteinExistence type="predicted"/>
<protein>
    <submittedName>
        <fullName evidence="1">Uncharacterized protein</fullName>
    </submittedName>
</protein>